<evidence type="ECO:0000259" key="1">
    <source>
        <dbReference type="PROSITE" id="PS51819"/>
    </source>
</evidence>
<dbReference type="InterPro" id="IPR041581">
    <property type="entry name" value="Glyoxalase_6"/>
</dbReference>
<name>A0A437MPR8_9PROT</name>
<protein>
    <submittedName>
        <fullName evidence="2">Glyoxalase/bleomycin resistance/dioxygenase family protein</fullName>
    </submittedName>
</protein>
<feature type="domain" description="VOC" evidence="1">
    <location>
        <begin position="2"/>
        <end position="117"/>
    </location>
</feature>
<proteinExistence type="predicted"/>
<evidence type="ECO:0000313" key="2">
    <source>
        <dbReference type="EMBL" id="RVT99644.1"/>
    </source>
</evidence>
<dbReference type="InterPro" id="IPR037523">
    <property type="entry name" value="VOC_core"/>
</dbReference>
<dbReference type="InterPro" id="IPR029068">
    <property type="entry name" value="Glyas_Bleomycin-R_OHBP_Dase"/>
</dbReference>
<dbReference type="AlphaFoldDB" id="A0A437MPR8"/>
<reference evidence="2 3" key="1">
    <citation type="submission" date="2019-01" db="EMBL/GenBank/DDBJ databases">
        <authorList>
            <person name="Chen W.-M."/>
        </authorList>
    </citation>
    <scope>NUCLEOTIDE SEQUENCE [LARGE SCALE GENOMIC DNA]</scope>
    <source>
        <strain evidence="2 3">CCP-6</strain>
    </source>
</reference>
<dbReference type="SUPFAM" id="SSF54593">
    <property type="entry name" value="Glyoxalase/Bleomycin resistance protein/Dihydroxybiphenyl dioxygenase"/>
    <property type="match status" value="1"/>
</dbReference>
<gene>
    <name evidence="2" type="ORF">EOD42_01870</name>
</gene>
<dbReference type="RefSeq" id="WP_127785368.1">
    <property type="nucleotide sequence ID" value="NZ_SACL01000001.1"/>
</dbReference>
<dbReference type="Gene3D" id="3.10.180.10">
    <property type="entry name" value="2,3-Dihydroxybiphenyl 1,2-Dioxygenase, domain 1"/>
    <property type="match status" value="1"/>
</dbReference>
<organism evidence="2 3">
    <name type="scientific">Rhodovarius crocodyli</name>
    <dbReference type="NCBI Taxonomy" id="1979269"/>
    <lineage>
        <taxon>Bacteria</taxon>
        <taxon>Pseudomonadati</taxon>
        <taxon>Pseudomonadota</taxon>
        <taxon>Alphaproteobacteria</taxon>
        <taxon>Acetobacterales</taxon>
        <taxon>Roseomonadaceae</taxon>
        <taxon>Rhodovarius</taxon>
    </lineage>
</organism>
<dbReference type="EMBL" id="SACL01000001">
    <property type="protein sequence ID" value="RVT99644.1"/>
    <property type="molecule type" value="Genomic_DNA"/>
</dbReference>
<dbReference type="OrthoDB" id="9812656at2"/>
<dbReference type="Pfam" id="PF18029">
    <property type="entry name" value="Glyoxalase_6"/>
    <property type="match status" value="1"/>
</dbReference>
<sequence length="122" mass="13499">MIGSHITFLYAENPAPCWDFYEGVLGLALARDQGRVRIYAMPGGGYLGVCQARAPRLAPMERQEGSVMLTLVVDDVPAWHARLAAHGPSPVMLSEAFRIEHFFLQDPAGHVVEVQRFLEPLP</sequence>
<dbReference type="Proteomes" id="UP000282957">
    <property type="component" value="Unassembled WGS sequence"/>
</dbReference>
<accession>A0A437MPR8</accession>
<keyword evidence="2" id="KW-0223">Dioxygenase</keyword>
<evidence type="ECO:0000313" key="3">
    <source>
        <dbReference type="Proteomes" id="UP000282957"/>
    </source>
</evidence>
<comment type="caution">
    <text evidence="2">The sequence shown here is derived from an EMBL/GenBank/DDBJ whole genome shotgun (WGS) entry which is preliminary data.</text>
</comment>
<keyword evidence="3" id="KW-1185">Reference proteome</keyword>
<dbReference type="PROSITE" id="PS51819">
    <property type="entry name" value="VOC"/>
    <property type="match status" value="1"/>
</dbReference>
<dbReference type="GO" id="GO:0051213">
    <property type="term" value="F:dioxygenase activity"/>
    <property type="evidence" value="ECO:0007669"/>
    <property type="project" value="UniProtKB-KW"/>
</dbReference>
<keyword evidence="2" id="KW-0560">Oxidoreductase</keyword>